<feature type="transmembrane region" description="Helical" evidence="1">
    <location>
        <begin position="131"/>
        <end position="151"/>
    </location>
</feature>
<accession>A0A9P0FT69</accession>
<evidence type="ECO:0000256" key="1">
    <source>
        <dbReference type="SAM" id="Phobius"/>
    </source>
</evidence>
<evidence type="ECO:0000313" key="2">
    <source>
        <dbReference type="EMBL" id="CAH0595008.1"/>
    </source>
</evidence>
<evidence type="ECO:0008006" key="4">
    <source>
        <dbReference type="Google" id="ProtNLM"/>
    </source>
</evidence>
<feature type="transmembrane region" description="Helical" evidence="1">
    <location>
        <begin position="366"/>
        <end position="388"/>
    </location>
</feature>
<reference evidence="2" key="1">
    <citation type="submission" date="2021-12" db="EMBL/GenBank/DDBJ databases">
        <authorList>
            <person name="King R."/>
        </authorList>
    </citation>
    <scope>NUCLEOTIDE SEQUENCE</scope>
</reference>
<feature type="transmembrane region" description="Helical" evidence="1">
    <location>
        <begin position="30"/>
        <end position="48"/>
    </location>
</feature>
<feature type="transmembrane region" description="Helical" evidence="1">
    <location>
        <begin position="211"/>
        <end position="230"/>
    </location>
</feature>
<dbReference type="PANTHER" id="PTHR11161">
    <property type="entry name" value="O-ACYLTRANSFERASE"/>
    <property type="match status" value="1"/>
</dbReference>
<keyword evidence="1" id="KW-1133">Transmembrane helix</keyword>
<dbReference type="AlphaFoldDB" id="A0A9P0FT69"/>
<feature type="transmembrane region" description="Helical" evidence="1">
    <location>
        <begin position="68"/>
        <end position="87"/>
    </location>
</feature>
<feature type="transmembrane region" description="Helical" evidence="1">
    <location>
        <begin position="242"/>
        <end position="264"/>
    </location>
</feature>
<proteinExistence type="predicted"/>
<feature type="transmembrane region" description="Helical" evidence="1">
    <location>
        <begin position="326"/>
        <end position="346"/>
    </location>
</feature>
<name>A0A9P0FT69_CHRIL</name>
<dbReference type="OrthoDB" id="6418646at2759"/>
<evidence type="ECO:0000313" key="3">
    <source>
        <dbReference type="Proteomes" id="UP001154114"/>
    </source>
</evidence>
<dbReference type="PANTHER" id="PTHR11161:SF22">
    <property type="entry name" value="ACYLTRANSFERASE 3 DOMAIN-CONTAINING PROTEIN-RELATED"/>
    <property type="match status" value="1"/>
</dbReference>
<feature type="transmembrane region" description="Helical" evidence="1">
    <location>
        <begin position="276"/>
        <end position="296"/>
    </location>
</feature>
<dbReference type="Proteomes" id="UP001154114">
    <property type="component" value="Chromosome 21"/>
</dbReference>
<protein>
    <recommendedName>
        <fullName evidence="4">Acyltransferase 3 domain-containing protein</fullName>
    </recommendedName>
</protein>
<dbReference type="EMBL" id="LR824024">
    <property type="protein sequence ID" value="CAH0595008.1"/>
    <property type="molecule type" value="Genomic_DNA"/>
</dbReference>
<keyword evidence="3" id="KW-1185">Reference proteome</keyword>
<keyword evidence="1" id="KW-0472">Membrane</keyword>
<feature type="transmembrane region" description="Helical" evidence="1">
    <location>
        <begin position="158"/>
        <end position="178"/>
    </location>
</feature>
<dbReference type="InterPro" id="IPR052728">
    <property type="entry name" value="O2_lipid_transport_reg"/>
</dbReference>
<organism evidence="2 3">
    <name type="scientific">Chrysodeixis includens</name>
    <name type="common">Soybean looper</name>
    <name type="synonym">Pseudoplusia includens</name>
    <dbReference type="NCBI Taxonomy" id="689277"/>
    <lineage>
        <taxon>Eukaryota</taxon>
        <taxon>Metazoa</taxon>
        <taxon>Ecdysozoa</taxon>
        <taxon>Arthropoda</taxon>
        <taxon>Hexapoda</taxon>
        <taxon>Insecta</taxon>
        <taxon>Pterygota</taxon>
        <taxon>Neoptera</taxon>
        <taxon>Endopterygota</taxon>
        <taxon>Lepidoptera</taxon>
        <taxon>Glossata</taxon>
        <taxon>Ditrysia</taxon>
        <taxon>Noctuoidea</taxon>
        <taxon>Noctuidae</taxon>
        <taxon>Plusiinae</taxon>
        <taxon>Chrysodeixis</taxon>
    </lineage>
</organism>
<sequence length="398" mass="44913">MYGCKLNSIKCTVVKMSHHPVMMLLQNGNSSIQTFILVSSFLLAHSLLSMSPTPNFHMLPKLVIKRIFRIYPVYILAIGFAASWWPLTRDGPMWPMLVGAESDVCRRKFWYHAVFLHNLVEPEHHCLVQTWFLAVSMQLYVAGCIITLSLLRARRYALPLLGIAFVVSCVANLIRAYIHKWRPLIFISVPNNIRTMFVHEPSFSQYYTSPLASLPTCLLGLFLAFLHHHLREKGFKPSDHKWLITTCQLTVPLLPAWTGAGHLFRDHSSRHFDALYIALERPVLALLAAVLLFGAYNGTSNKGIKNKVPKTQTTGFLRHVFSWRGWYALGRLSLAAVTLHWCLNTMVAASSLTPITSDALHMVAEWLASAVLAYLLAVPVTLLVDIPFQKFHSALTAK</sequence>
<keyword evidence="1" id="KW-0812">Transmembrane</keyword>
<gene>
    <name evidence="2" type="ORF">CINC_LOCUS6457</name>
</gene>